<reference evidence="2" key="1">
    <citation type="submission" date="2020-08" db="EMBL/GenBank/DDBJ databases">
        <title>Multicomponent nature underlies the extraordinary mechanical properties of spider dragline silk.</title>
        <authorList>
            <person name="Kono N."/>
            <person name="Nakamura H."/>
            <person name="Mori M."/>
            <person name="Yoshida Y."/>
            <person name="Ohtoshi R."/>
            <person name="Malay A.D."/>
            <person name="Moran D.A.P."/>
            <person name="Tomita M."/>
            <person name="Numata K."/>
            <person name="Arakawa K."/>
        </authorList>
    </citation>
    <scope>NUCLEOTIDE SEQUENCE</scope>
</reference>
<keyword evidence="3" id="KW-1185">Reference proteome</keyword>
<evidence type="ECO:0000256" key="1">
    <source>
        <dbReference type="SAM" id="MobiDB-lite"/>
    </source>
</evidence>
<dbReference type="Proteomes" id="UP000887013">
    <property type="component" value="Unassembled WGS sequence"/>
</dbReference>
<name>A0A8X6TU48_NEPPI</name>
<accession>A0A8X6TU48</accession>
<gene>
    <name evidence="2" type="ORF">NPIL_45501</name>
</gene>
<comment type="caution">
    <text evidence="2">The sequence shown here is derived from an EMBL/GenBank/DDBJ whole genome shotgun (WGS) entry which is preliminary data.</text>
</comment>
<feature type="region of interest" description="Disordered" evidence="1">
    <location>
        <begin position="1"/>
        <end position="33"/>
    </location>
</feature>
<dbReference type="AlphaFoldDB" id="A0A8X6TU48"/>
<organism evidence="2 3">
    <name type="scientific">Nephila pilipes</name>
    <name type="common">Giant wood spider</name>
    <name type="synonym">Nephila maculata</name>
    <dbReference type="NCBI Taxonomy" id="299642"/>
    <lineage>
        <taxon>Eukaryota</taxon>
        <taxon>Metazoa</taxon>
        <taxon>Ecdysozoa</taxon>
        <taxon>Arthropoda</taxon>
        <taxon>Chelicerata</taxon>
        <taxon>Arachnida</taxon>
        <taxon>Araneae</taxon>
        <taxon>Araneomorphae</taxon>
        <taxon>Entelegynae</taxon>
        <taxon>Araneoidea</taxon>
        <taxon>Nephilidae</taxon>
        <taxon>Nephila</taxon>
    </lineage>
</organism>
<protein>
    <submittedName>
        <fullName evidence="2">Uncharacterized protein</fullName>
    </submittedName>
</protein>
<feature type="compositionally biased region" description="Basic and acidic residues" evidence="1">
    <location>
        <begin position="12"/>
        <end position="21"/>
    </location>
</feature>
<dbReference type="EMBL" id="BMAW01110668">
    <property type="protein sequence ID" value="GFT44293.1"/>
    <property type="molecule type" value="Genomic_DNA"/>
</dbReference>
<evidence type="ECO:0000313" key="2">
    <source>
        <dbReference type="EMBL" id="GFT44293.1"/>
    </source>
</evidence>
<proteinExistence type="predicted"/>
<sequence length="92" mass="11076">MTRHKMGPGEKPWPREGKDNGDQGLQTGRRQWIRPPDRLSSYRSLTPRGFRFLKTLKCRDLSLRKAFEKNLHSKDLRKRFVHEWLFVNRLTN</sequence>
<evidence type="ECO:0000313" key="3">
    <source>
        <dbReference type="Proteomes" id="UP000887013"/>
    </source>
</evidence>